<dbReference type="Pfam" id="PF00160">
    <property type="entry name" value="Pro_isomerase"/>
    <property type="match status" value="1"/>
</dbReference>
<sequence length="275" mass="31872">MRIFLTFKTDSDSSSVTVIVELFNDKYPISVSKFHKFCSSSSTITYKGAMISRVISPEFIIQGGTLKDGPADLTIFDKGEFDKFNTEFQYGKKGLLAIATNDDAVKSTEFFITLADNLSSLNYNYTIIGRVVKNLNYLIEWSSCIKVDDRDRPIDKVYIETCGELVKKEKKANTNDEVSSSLNEEKIKTFNESKDVEEKSSPQIHRHHHHRHRHNRQVDSDSHDHDRSRHYQSSSRRHNEDGSTHHSSDKMINKEKRDYKDIDRRSIRAKYNDHE</sequence>
<evidence type="ECO:0000256" key="5">
    <source>
        <dbReference type="SAM" id="MobiDB-lite"/>
    </source>
</evidence>
<evidence type="ECO:0000256" key="4">
    <source>
        <dbReference type="ARBA" id="ARBA00038509"/>
    </source>
</evidence>
<comment type="catalytic activity">
    <reaction evidence="1">
        <text>[protein]-peptidylproline (omega=180) = [protein]-peptidylproline (omega=0)</text>
        <dbReference type="Rhea" id="RHEA:16237"/>
        <dbReference type="Rhea" id="RHEA-COMP:10747"/>
        <dbReference type="Rhea" id="RHEA-COMP:10748"/>
        <dbReference type="ChEBI" id="CHEBI:83833"/>
        <dbReference type="ChEBI" id="CHEBI:83834"/>
        <dbReference type="EC" id="5.2.1.8"/>
    </reaction>
</comment>
<dbReference type="InterPro" id="IPR002130">
    <property type="entry name" value="Cyclophilin-type_PPIase_dom"/>
</dbReference>
<comment type="similarity">
    <text evidence="4">Belongs to the cyclophilin-type PPIase family. CWC27 subfamily.</text>
</comment>
<dbReference type="SUPFAM" id="SSF50891">
    <property type="entry name" value="Cyclophilin-like"/>
    <property type="match status" value="1"/>
</dbReference>
<dbReference type="EMBL" id="KV454011">
    <property type="protein sequence ID" value="ODV97766.1"/>
    <property type="molecule type" value="Genomic_DNA"/>
</dbReference>
<gene>
    <name evidence="7" type="ORF">PACTADRAFT_73454</name>
</gene>
<reference evidence="8" key="1">
    <citation type="submission" date="2016-05" db="EMBL/GenBank/DDBJ databases">
        <title>Comparative genomics of biotechnologically important yeasts.</title>
        <authorList>
            <consortium name="DOE Joint Genome Institute"/>
            <person name="Riley R."/>
            <person name="Haridas S."/>
            <person name="Wolfe K.H."/>
            <person name="Lopes M.R."/>
            <person name="Hittinger C.T."/>
            <person name="Goker M."/>
            <person name="Salamov A."/>
            <person name="Wisecaver J."/>
            <person name="Long T.M."/>
            <person name="Aerts A.L."/>
            <person name="Barry K."/>
            <person name="Choi C."/>
            <person name="Clum A."/>
            <person name="Coughlan A.Y."/>
            <person name="Deshpande S."/>
            <person name="Douglass A.P."/>
            <person name="Hanson S.J."/>
            <person name="Klenk H.-P."/>
            <person name="Labutti K."/>
            <person name="Lapidus A."/>
            <person name="Lindquist E."/>
            <person name="Lipzen A."/>
            <person name="Meier-Kolthoff J.P."/>
            <person name="Ohm R.A."/>
            <person name="Otillar R.P."/>
            <person name="Pangilinan J."/>
            <person name="Peng Y."/>
            <person name="Rokas A."/>
            <person name="Rosa C.A."/>
            <person name="Scheuner C."/>
            <person name="Sibirny A.A."/>
            <person name="Slot J.C."/>
            <person name="Stielow J.B."/>
            <person name="Sun H."/>
            <person name="Kurtzman C.P."/>
            <person name="Blackwell M."/>
            <person name="Grigoriev I.V."/>
            <person name="Jeffries T.W."/>
        </authorList>
    </citation>
    <scope>NUCLEOTIDE SEQUENCE [LARGE SCALE GENOMIC DNA]</scope>
    <source>
        <strain evidence="8">NRRL Y-2460</strain>
    </source>
</reference>
<keyword evidence="3" id="KW-0539">Nucleus</keyword>
<dbReference type="PROSITE" id="PS50072">
    <property type="entry name" value="CSA_PPIASE_2"/>
    <property type="match status" value="1"/>
</dbReference>
<dbReference type="Proteomes" id="UP000094236">
    <property type="component" value="Unassembled WGS sequence"/>
</dbReference>
<proteinExistence type="inferred from homology"/>
<protein>
    <recommendedName>
        <fullName evidence="6">PPIase cyclophilin-type domain-containing protein</fullName>
    </recommendedName>
</protein>
<dbReference type="InterPro" id="IPR029000">
    <property type="entry name" value="Cyclophilin-like_dom_sf"/>
</dbReference>
<dbReference type="GO" id="GO:0003755">
    <property type="term" value="F:peptidyl-prolyl cis-trans isomerase activity"/>
    <property type="evidence" value="ECO:0007669"/>
    <property type="project" value="UniProtKB-EC"/>
</dbReference>
<organism evidence="7 8">
    <name type="scientific">Pachysolen tannophilus NRRL Y-2460</name>
    <dbReference type="NCBI Taxonomy" id="669874"/>
    <lineage>
        <taxon>Eukaryota</taxon>
        <taxon>Fungi</taxon>
        <taxon>Dikarya</taxon>
        <taxon>Ascomycota</taxon>
        <taxon>Saccharomycotina</taxon>
        <taxon>Pichiomycetes</taxon>
        <taxon>Pachysolenaceae</taxon>
        <taxon>Pachysolen</taxon>
    </lineage>
</organism>
<name>A0A1E4U182_PACTA</name>
<feature type="compositionally biased region" description="Basic residues" evidence="5">
    <location>
        <begin position="204"/>
        <end position="215"/>
    </location>
</feature>
<feature type="region of interest" description="Disordered" evidence="5">
    <location>
        <begin position="169"/>
        <end position="275"/>
    </location>
</feature>
<dbReference type="PANTHER" id="PTHR45625:SF6">
    <property type="entry name" value="SPLICEOSOME-ASSOCIATED PROTEIN CWC27 HOMOLOG"/>
    <property type="match status" value="1"/>
</dbReference>
<evidence type="ECO:0000313" key="7">
    <source>
        <dbReference type="EMBL" id="ODV97766.1"/>
    </source>
</evidence>
<dbReference type="GO" id="GO:0071013">
    <property type="term" value="C:catalytic step 2 spliceosome"/>
    <property type="evidence" value="ECO:0007669"/>
    <property type="project" value="TreeGrafter"/>
</dbReference>
<feature type="compositionally biased region" description="Basic and acidic residues" evidence="5">
    <location>
        <begin position="237"/>
        <end position="275"/>
    </location>
</feature>
<evidence type="ECO:0000259" key="6">
    <source>
        <dbReference type="PROSITE" id="PS50072"/>
    </source>
</evidence>
<feature type="compositionally biased region" description="Basic and acidic residues" evidence="5">
    <location>
        <begin position="183"/>
        <end position="200"/>
    </location>
</feature>
<keyword evidence="8" id="KW-1185">Reference proteome</keyword>
<evidence type="ECO:0000256" key="3">
    <source>
        <dbReference type="ARBA" id="ARBA00023242"/>
    </source>
</evidence>
<dbReference type="AlphaFoldDB" id="A0A1E4U182"/>
<dbReference type="PANTHER" id="PTHR45625">
    <property type="entry name" value="PEPTIDYL-PROLYL CIS-TRANS ISOMERASE-RELATED"/>
    <property type="match status" value="1"/>
</dbReference>
<dbReference type="Gene3D" id="2.40.100.10">
    <property type="entry name" value="Cyclophilin-like"/>
    <property type="match status" value="1"/>
</dbReference>
<dbReference type="STRING" id="669874.A0A1E4U182"/>
<accession>A0A1E4U182</accession>
<dbReference type="OrthoDB" id="442970at2759"/>
<feature type="compositionally biased region" description="Basic and acidic residues" evidence="5">
    <location>
        <begin position="216"/>
        <end position="229"/>
    </location>
</feature>
<evidence type="ECO:0000256" key="2">
    <source>
        <dbReference type="ARBA" id="ARBA00004123"/>
    </source>
</evidence>
<evidence type="ECO:0000256" key="1">
    <source>
        <dbReference type="ARBA" id="ARBA00000971"/>
    </source>
</evidence>
<dbReference type="InterPro" id="IPR044666">
    <property type="entry name" value="Cyclophilin_A-like"/>
</dbReference>
<feature type="domain" description="PPIase cyclophilin-type" evidence="6">
    <location>
        <begin position="18"/>
        <end position="164"/>
    </location>
</feature>
<evidence type="ECO:0000313" key="8">
    <source>
        <dbReference type="Proteomes" id="UP000094236"/>
    </source>
</evidence>
<comment type="subcellular location">
    <subcellularLocation>
        <location evidence="2">Nucleus</location>
    </subcellularLocation>
</comment>